<accession>A0A9X3PC85</accession>
<keyword evidence="3" id="KW-1185">Reference proteome</keyword>
<evidence type="ECO:0000313" key="3">
    <source>
        <dbReference type="Proteomes" id="UP001146067"/>
    </source>
</evidence>
<comment type="caution">
    <text evidence="2">The sequence shown here is derived from an EMBL/GenBank/DDBJ whole genome shotgun (WGS) entry which is preliminary data.</text>
</comment>
<evidence type="ECO:0000313" key="2">
    <source>
        <dbReference type="EMBL" id="MDA1362706.1"/>
    </source>
</evidence>
<dbReference type="Proteomes" id="UP001146067">
    <property type="component" value="Unassembled WGS sequence"/>
</dbReference>
<sequence>MSDTPSPAQPSEDAATVSRAAQIWSGLIAALAIGGVLAGALIWWSPWKAAPAPACAEDAAHLVDREVGLCFSIPADWVQVENAELEGSDYTSVVQSDSGHVWVAAGPIPDAMTATDTEDAARQMMAFLTDVSPDAPGIRVESGSVEGLESTIAEFDTTIAWFRVVVVDVDGSLAMMVGNTFNGEDALKAQVEEVISSLSIA</sequence>
<evidence type="ECO:0000256" key="1">
    <source>
        <dbReference type="SAM" id="Phobius"/>
    </source>
</evidence>
<keyword evidence="1" id="KW-0812">Transmembrane</keyword>
<keyword evidence="1" id="KW-1133">Transmembrane helix</keyword>
<gene>
    <name evidence="2" type="ORF">O1R50_24005</name>
</gene>
<keyword evidence="1" id="KW-0472">Membrane</keyword>
<dbReference type="EMBL" id="JAPZVP010000027">
    <property type="protein sequence ID" value="MDA1362706.1"/>
    <property type="molecule type" value="Genomic_DNA"/>
</dbReference>
<feature type="transmembrane region" description="Helical" evidence="1">
    <location>
        <begin position="20"/>
        <end position="44"/>
    </location>
</feature>
<dbReference type="RefSeq" id="WP_270112790.1">
    <property type="nucleotide sequence ID" value="NZ_JAPZVP010000027.1"/>
</dbReference>
<reference evidence="2" key="1">
    <citation type="submission" date="2022-12" db="EMBL/GenBank/DDBJ databases">
        <title>Gycomyces niveus sp.nov.,a novel actinomycete isolated from soil in Shouguan.</title>
        <authorList>
            <person name="Yang X."/>
        </authorList>
    </citation>
    <scope>NUCLEOTIDE SEQUENCE</scope>
    <source>
        <strain evidence="2">NEAU-A15</strain>
    </source>
</reference>
<proteinExistence type="predicted"/>
<organism evidence="2 3">
    <name type="scientific">Glycomyces luteolus</name>
    <dbReference type="NCBI Taxonomy" id="2670330"/>
    <lineage>
        <taxon>Bacteria</taxon>
        <taxon>Bacillati</taxon>
        <taxon>Actinomycetota</taxon>
        <taxon>Actinomycetes</taxon>
        <taxon>Glycomycetales</taxon>
        <taxon>Glycomycetaceae</taxon>
        <taxon>Glycomyces</taxon>
    </lineage>
</organism>
<name>A0A9X3PC85_9ACTN</name>
<dbReference type="AlphaFoldDB" id="A0A9X3PC85"/>
<protein>
    <submittedName>
        <fullName evidence="2">Uncharacterized protein</fullName>
    </submittedName>
</protein>